<evidence type="ECO:0000313" key="1">
    <source>
        <dbReference type="EMBL" id="KAK1131861.1"/>
    </source>
</evidence>
<gene>
    <name evidence="1" type="ORF">K0M31_016010</name>
</gene>
<keyword evidence="2" id="KW-1185">Reference proteome</keyword>
<dbReference type="Proteomes" id="UP001177670">
    <property type="component" value="Unassembled WGS sequence"/>
</dbReference>
<organism evidence="1 2">
    <name type="scientific">Melipona bicolor</name>
    <dbReference type="NCBI Taxonomy" id="60889"/>
    <lineage>
        <taxon>Eukaryota</taxon>
        <taxon>Metazoa</taxon>
        <taxon>Ecdysozoa</taxon>
        <taxon>Arthropoda</taxon>
        <taxon>Hexapoda</taxon>
        <taxon>Insecta</taxon>
        <taxon>Pterygota</taxon>
        <taxon>Neoptera</taxon>
        <taxon>Endopterygota</taxon>
        <taxon>Hymenoptera</taxon>
        <taxon>Apocrita</taxon>
        <taxon>Aculeata</taxon>
        <taxon>Apoidea</taxon>
        <taxon>Anthophila</taxon>
        <taxon>Apidae</taxon>
        <taxon>Melipona</taxon>
    </lineage>
</organism>
<name>A0AA40KTB0_9HYME</name>
<accession>A0AA40KTB0</accession>
<dbReference type="EMBL" id="JAHYIQ010000005">
    <property type="protein sequence ID" value="KAK1131861.1"/>
    <property type="molecule type" value="Genomic_DNA"/>
</dbReference>
<comment type="caution">
    <text evidence="1">The sequence shown here is derived from an EMBL/GenBank/DDBJ whole genome shotgun (WGS) entry which is preliminary data.</text>
</comment>
<proteinExistence type="predicted"/>
<reference evidence="1" key="1">
    <citation type="submission" date="2021-10" db="EMBL/GenBank/DDBJ databases">
        <title>Melipona bicolor Genome sequencing and assembly.</title>
        <authorList>
            <person name="Araujo N.S."/>
            <person name="Arias M.C."/>
        </authorList>
    </citation>
    <scope>NUCLEOTIDE SEQUENCE</scope>
    <source>
        <strain evidence="1">USP_2M_L1-L4_2017</strain>
        <tissue evidence="1">Whole body</tissue>
    </source>
</reference>
<evidence type="ECO:0000313" key="2">
    <source>
        <dbReference type="Proteomes" id="UP001177670"/>
    </source>
</evidence>
<sequence length="83" mass="9802">MAKTITFGINMTQQFVIDKLFELIKELTQIKLLIQRMRGSSSRNYRNECCLVPQELPHKCITEHGLERLFGVSDDYRDDLQQR</sequence>
<dbReference type="AlphaFoldDB" id="A0AA40KTB0"/>
<protein>
    <submittedName>
        <fullName evidence="1">Uncharacterized protein</fullName>
    </submittedName>
</protein>